<proteinExistence type="predicted"/>
<organism evidence="3 4">
    <name type="scientific">Tranquillimonas alkanivorans</name>
    <dbReference type="NCBI Taxonomy" id="441119"/>
    <lineage>
        <taxon>Bacteria</taxon>
        <taxon>Pseudomonadati</taxon>
        <taxon>Pseudomonadota</taxon>
        <taxon>Alphaproteobacteria</taxon>
        <taxon>Rhodobacterales</taxon>
        <taxon>Roseobacteraceae</taxon>
        <taxon>Tranquillimonas</taxon>
    </lineage>
</organism>
<dbReference type="EMBL" id="FOXA01000030">
    <property type="protein sequence ID" value="SFQ06471.1"/>
    <property type="molecule type" value="Genomic_DNA"/>
</dbReference>
<gene>
    <name evidence="3" type="ORF">SAMN04488047_13023</name>
</gene>
<keyword evidence="4" id="KW-1185">Reference proteome</keyword>
<feature type="coiled-coil region" evidence="2">
    <location>
        <begin position="191"/>
        <end position="225"/>
    </location>
</feature>
<dbReference type="Gene3D" id="2.40.30.170">
    <property type="match status" value="1"/>
</dbReference>
<evidence type="ECO:0000256" key="2">
    <source>
        <dbReference type="SAM" id="Coils"/>
    </source>
</evidence>
<dbReference type="STRING" id="441119.SAMN04488047_13023"/>
<dbReference type="PANTHER" id="PTHR30386">
    <property type="entry name" value="MEMBRANE FUSION SUBUNIT OF EMRAB-TOLC MULTIDRUG EFFLUX PUMP"/>
    <property type="match status" value="1"/>
</dbReference>
<protein>
    <submittedName>
        <fullName evidence="3">Multidrug resistance efflux pump</fullName>
    </submittedName>
</protein>
<dbReference type="InterPro" id="IPR050739">
    <property type="entry name" value="MFP"/>
</dbReference>
<dbReference type="Proteomes" id="UP000199356">
    <property type="component" value="Unassembled WGS sequence"/>
</dbReference>
<evidence type="ECO:0000256" key="1">
    <source>
        <dbReference type="ARBA" id="ARBA00004196"/>
    </source>
</evidence>
<accession>A0A1I5VGC7</accession>
<feature type="coiled-coil region" evidence="2">
    <location>
        <begin position="79"/>
        <end position="135"/>
    </location>
</feature>
<reference evidence="3 4" key="1">
    <citation type="submission" date="2016-10" db="EMBL/GenBank/DDBJ databases">
        <authorList>
            <person name="de Groot N.N."/>
        </authorList>
    </citation>
    <scope>NUCLEOTIDE SEQUENCE [LARGE SCALE GENOMIC DNA]</scope>
    <source>
        <strain evidence="3 4">DSM 19547</strain>
    </source>
</reference>
<dbReference type="AlphaFoldDB" id="A0A1I5VGC7"/>
<comment type="subcellular location">
    <subcellularLocation>
        <location evidence="1">Cell envelope</location>
    </subcellularLocation>
</comment>
<dbReference type="PANTHER" id="PTHR30386:SF19">
    <property type="entry name" value="MULTIDRUG EXPORT PROTEIN EMRA-RELATED"/>
    <property type="match status" value="1"/>
</dbReference>
<evidence type="ECO:0000313" key="3">
    <source>
        <dbReference type="EMBL" id="SFQ06471.1"/>
    </source>
</evidence>
<evidence type="ECO:0000313" key="4">
    <source>
        <dbReference type="Proteomes" id="UP000199356"/>
    </source>
</evidence>
<dbReference type="GO" id="GO:0030313">
    <property type="term" value="C:cell envelope"/>
    <property type="evidence" value="ECO:0007669"/>
    <property type="project" value="UniProtKB-SubCell"/>
</dbReference>
<keyword evidence="2" id="KW-0175">Coiled coil</keyword>
<name>A0A1I5VGC7_9RHOB</name>
<dbReference type="OrthoDB" id="7477732at2"/>
<sequence>MRITRLVIGALIVAVALWIIVGEQMAGASANAVVNARLSTLRTPIAGEVEMPDRALGAATSEGEVLATVVDPLADAVRLDDLQMERNFAFAEVARLEALVADTRGTMAVLERRGDRFAERQIAELELRLSHARDRLRLLGVNDERAEPEETLAGDPSSLEQSRAREEVDVLENALAAARAGVFIGDGYNDAPNSQQRLVELETLLAELQADLRAAQSRVAALGARVEAEQVAVNRLAAAEIRSTVDGQVWDVLAADGERLQRGEPVLRLVDCGSLVVTLSVTETVYNRLRIGDAAEFRLAGSGEVYPGTVTRLAGSGAATVYRNLAVAPSRQHLERYDVALLVPGLRADPDLQCPVGRTGRAFFERRPLDWLRALF</sequence>